<evidence type="ECO:0000313" key="1">
    <source>
        <dbReference type="EMBL" id="ABD43513.1"/>
    </source>
</evidence>
<sequence length="44" mass="4990">MQGDRTIVPRKTVYKAGSKHFSLLSKQPTQIFLQKVMSSPWVGL</sequence>
<dbReference type="EnsemblBacteria" id="ABD43513">
    <property type="protein sequence ID" value="ABD43513"/>
    <property type="gene ID" value="APH_0244"/>
</dbReference>
<dbReference type="HOGENOM" id="CLU_3211678_0_0_5"/>
<dbReference type="KEGG" id="aph:APH_0244"/>
<name>Q2GL90_ANAPZ</name>
<reference evidence="1 2" key="1">
    <citation type="journal article" date="2006" name="PLoS Genet.">
        <title>Comparative genomics of emerging human ehrlichiosis agents.</title>
        <authorList>
            <person name="Dunning Hotopp J.C."/>
            <person name="Lin M."/>
            <person name="Madupu R."/>
            <person name="Crabtree J."/>
            <person name="Angiuoli S.V."/>
            <person name="Eisen J.A."/>
            <person name="Seshadri R."/>
            <person name="Ren Q."/>
            <person name="Wu M."/>
            <person name="Utterback T.R."/>
            <person name="Smith S."/>
            <person name="Lewis M."/>
            <person name="Khouri H."/>
            <person name="Zhang C."/>
            <person name="Niu H."/>
            <person name="Lin Q."/>
            <person name="Ohashi N."/>
            <person name="Zhi N."/>
            <person name="Nelson W."/>
            <person name="Brinkac L.M."/>
            <person name="Dodson R.J."/>
            <person name="Rosovitz M.J."/>
            <person name="Sundaram J."/>
            <person name="Daugherty S.C."/>
            <person name="Davidsen T."/>
            <person name="Durkin A.S."/>
            <person name="Gwinn M."/>
            <person name="Haft D.H."/>
            <person name="Selengut J.D."/>
            <person name="Sullivan S.A."/>
            <person name="Zafar N."/>
            <person name="Zhou L."/>
            <person name="Benahmed F."/>
            <person name="Forberger H."/>
            <person name="Halpin R."/>
            <person name="Mulligan S."/>
            <person name="Robinson J."/>
            <person name="White O."/>
            <person name="Rikihisa Y."/>
            <person name="Tettelin H."/>
        </authorList>
    </citation>
    <scope>NUCLEOTIDE SEQUENCE [LARGE SCALE GENOMIC DNA]</scope>
    <source>
        <strain evidence="1 2">HZ</strain>
    </source>
</reference>
<dbReference type="Proteomes" id="UP000001943">
    <property type="component" value="Chromosome"/>
</dbReference>
<dbReference type="EMBL" id="CP000235">
    <property type="protein sequence ID" value="ABD43513.1"/>
    <property type="molecule type" value="Genomic_DNA"/>
</dbReference>
<keyword evidence="2" id="KW-1185">Reference proteome</keyword>
<accession>Q2GL90</accession>
<protein>
    <submittedName>
        <fullName evidence="1">Uncharacterized protein</fullName>
    </submittedName>
</protein>
<gene>
    <name evidence="1" type="ordered locus">APH_0244</name>
</gene>
<organism evidence="1 2">
    <name type="scientific">Anaplasma phagocytophilum (strain HZ)</name>
    <dbReference type="NCBI Taxonomy" id="212042"/>
    <lineage>
        <taxon>Bacteria</taxon>
        <taxon>Pseudomonadati</taxon>
        <taxon>Pseudomonadota</taxon>
        <taxon>Alphaproteobacteria</taxon>
        <taxon>Rickettsiales</taxon>
        <taxon>Anaplasmataceae</taxon>
        <taxon>Anaplasma</taxon>
        <taxon>phagocytophilum group</taxon>
    </lineage>
</organism>
<dbReference type="STRING" id="212042.APH_0244"/>
<evidence type="ECO:0000313" key="2">
    <source>
        <dbReference type="Proteomes" id="UP000001943"/>
    </source>
</evidence>
<dbReference type="AlphaFoldDB" id="Q2GL90"/>
<proteinExistence type="predicted"/>
<dbReference type="PaxDb" id="212042-APH_0244"/>